<name>A0A1E5WKC8_9POAL</name>
<dbReference type="EMBL" id="LWDX02003901">
    <property type="protein sequence ID" value="OEL37866.1"/>
    <property type="molecule type" value="Genomic_DNA"/>
</dbReference>
<evidence type="ECO:0000313" key="7">
    <source>
        <dbReference type="Proteomes" id="UP000095767"/>
    </source>
</evidence>
<dbReference type="Proteomes" id="UP000095767">
    <property type="component" value="Unassembled WGS sequence"/>
</dbReference>
<reference evidence="6 7" key="1">
    <citation type="submission" date="2016-09" db="EMBL/GenBank/DDBJ databases">
        <title>The draft genome of Dichanthelium oligosanthes: A C3 panicoid grass species.</title>
        <authorList>
            <person name="Studer A.J."/>
            <person name="Schnable J.C."/>
            <person name="Brutnell T.P."/>
        </authorList>
    </citation>
    <scope>NUCLEOTIDE SEQUENCE [LARGE SCALE GENOMIC DNA]</scope>
    <source>
        <strain evidence="7">cv. Kellogg 1175</strain>
        <tissue evidence="6">Leaf</tissue>
    </source>
</reference>
<dbReference type="STRING" id="888268.A0A1E5WKC8"/>
<accession>A0A1E5WKC8</accession>
<dbReference type="AlphaFoldDB" id="A0A1E5WKC8"/>
<evidence type="ECO:0000256" key="3">
    <source>
        <dbReference type="ARBA" id="ARBA00022525"/>
    </source>
</evidence>
<keyword evidence="3" id="KW-0964">Secreted</keyword>
<dbReference type="Pfam" id="PF24300">
    <property type="entry name" value="KWL1"/>
    <property type="match status" value="1"/>
</dbReference>
<dbReference type="CDD" id="cd22270">
    <property type="entry name" value="DPBB_kiwellin-like"/>
    <property type="match status" value="1"/>
</dbReference>
<sequence>MRHKKQPRHGKPSSSSRRSGSGGTSAVMTDNGFKRGEDGGGPSTCDGHFHSDGQLIVALSMRWFEHGHRCHKTIHITSKHNGRTVKAQIVDECDSSRGCRNNIVDSSPAVWKALGLDTDIGEVPVTWSDA</sequence>
<keyword evidence="4" id="KW-0732">Signal</keyword>
<evidence type="ECO:0000256" key="1">
    <source>
        <dbReference type="ARBA" id="ARBA00004613"/>
    </source>
</evidence>
<dbReference type="PANTHER" id="PTHR33191:SF56">
    <property type="entry name" value="RIPENING-RELATED PROTEIN 7-RELATED"/>
    <property type="match status" value="1"/>
</dbReference>
<protein>
    <submittedName>
        <fullName evidence="6">Putative ripening-related protein 7</fullName>
    </submittedName>
</protein>
<dbReference type="Gene3D" id="2.40.40.10">
    <property type="entry name" value="RlpA-like domain"/>
    <property type="match status" value="1"/>
</dbReference>
<comment type="similarity">
    <text evidence="2">Belongs to the kiwellin family.</text>
</comment>
<evidence type="ECO:0000256" key="2">
    <source>
        <dbReference type="ARBA" id="ARBA00005592"/>
    </source>
</evidence>
<dbReference type="GO" id="GO:0005576">
    <property type="term" value="C:extracellular region"/>
    <property type="evidence" value="ECO:0007669"/>
    <property type="project" value="UniProtKB-SubCell"/>
</dbReference>
<feature type="region of interest" description="Disordered" evidence="5">
    <location>
        <begin position="1"/>
        <end position="47"/>
    </location>
</feature>
<evidence type="ECO:0000256" key="4">
    <source>
        <dbReference type="ARBA" id="ARBA00022729"/>
    </source>
</evidence>
<dbReference type="OrthoDB" id="616013at2759"/>
<feature type="compositionally biased region" description="Basic residues" evidence="5">
    <location>
        <begin position="1"/>
        <end position="11"/>
    </location>
</feature>
<dbReference type="PANTHER" id="PTHR33191">
    <property type="entry name" value="RIPENING-RELATED PROTEIN 2-RELATED"/>
    <property type="match status" value="1"/>
</dbReference>
<evidence type="ECO:0000313" key="6">
    <source>
        <dbReference type="EMBL" id="OEL37866.1"/>
    </source>
</evidence>
<dbReference type="SUPFAM" id="SSF50685">
    <property type="entry name" value="Barwin-like endoglucanases"/>
    <property type="match status" value="1"/>
</dbReference>
<keyword evidence="7" id="KW-1185">Reference proteome</keyword>
<dbReference type="InterPro" id="IPR039271">
    <property type="entry name" value="Kiwellin-like"/>
</dbReference>
<evidence type="ECO:0000256" key="5">
    <source>
        <dbReference type="SAM" id="MobiDB-lite"/>
    </source>
</evidence>
<comment type="subcellular location">
    <subcellularLocation>
        <location evidence="1">Secreted</location>
    </subcellularLocation>
</comment>
<dbReference type="InterPro" id="IPR036908">
    <property type="entry name" value="RlpA-like_sf"/>
</dbReference>
<organism evidence="6 7">
    <name type="scientific">Dichanthelium oligosanthes</name>
    <dbReference type="NCBI Taxonomy" id="888268"/>
    <lineage>
        <taxon>Eukaryota</taxon>
        <taxon>Viridiplantae</taxon>
        <taxon>Streptophyta</taxon>
        <taxon>Embryophyta</taxon>
        <taxon>Tracheophyta</taxon>
        <taxon>Spermatophyta</taxon>
        <taxon>Magnoliopsida</taxon>
        <taxon>Liliopsida</taxon>
        <taxon>Poales</taxon>
        <taxon>Poaceae</taxon>
        <taxon>PACMAD clade</taxon>
        <taxon>Panicoideae</taxon>
        <taxon>Panicodae</taxon>
        <taxon>Paniceae</taxon>
        <taxon>Dichantheliinae</taxon>
        <taxon>Dichanthelium</taxon>
    </lineage>
</organism>
<proteinExistence type="inferred from homology"/>
<gene>
    <name evidence="6" type="ORF">BAE44_0001115</name>
</gene>
<comment type="caution">
    <text evidence="6">The sequence shown here is derived from an EMBL/GenBank/DDBJ whole genome shotgun (WGS) entry which is preliminary data.</text>
</comment>